<dbReference type="InterPro" id="IPR013087">
    <property type="entry name" value="Znf_C2H2_type"/>
</dbReference>
<evidence type="ECO:0000313" key="11">
    <source>
        <dbReference type="Proteomes" id="UP000410492"/>
    </source>
</evidence>
<evidence type="ECO:0000256" key="6">
    <source>
        <dbReference type="ARBA" id="ARBA00023242"/>
    </source>
</evidence>
<feature type="domain" description="C2H2-type" evidence="9">
    <location>
        <begin position="266"/>
        <end position="293"/>
    </location>
</feature>
<feature type="domain" description="C2H2-type" evidence="9">
    <location>
        <begin position="296"/>
        <end position="323"/>
    </location>
</feature>
<evidence type="ECO:0000313" key="10">
    <source>
        <dbReference type="EMBL" id="VEN46556.1"/>
    </source>
</evidence>
<keyword evidence="6" id="KW-0539">Nucleus</keyword>
<evidence type="ECO:0000256" key="5">
    <source>
        <dbReference type="ARBA" id="ARBA00022833"/>
    </source>
</evidence>
<feature type="domain" description="C2H2-type" evidence="9">
    <location>
        <begin position="408"/>
        <end position="435"/>
    </location>
</feature>
<feature type="domain" description="C2H2-type" evidence="9">
    <location>
        <begin position="380"/>
        <end position="407"/>
    </location>
</feature>
<evidence type="ECO:0000259" key="9">
    <source>
        <dbReference type="PROSITE" id="PS50157"/>
    </source>
</evidence>
<gene>
    <name evidence="10" type="ORF">CALMAC_LOCUS8602</name>
</gene>
<keyword evidence="11" id="KW-1185">Reference proteome</keyword>
<accession>A0A653CFQ3</accession>
<dbReference type="FunFam" id="3.30.160.60:FF:000358">
    <property type="entry name" value="zinc finger protein 24"/>
    <property type="match status" value="1"/>
</dbReference>
<protein>
    <recommendedName>
        <fullName evidence="9">C2H2-type domain-containing protein</fullName>
    </recommendedName>
</protein>
<evidence type="ECO:0000256" key="8">
    <source>
        <dbReference type="SAM" id="MobiDB-lite"/>
    </source>
</evidence>
<feature type="compositionally biased region" description="Polar residues" evidence="8">
    <location>
        <begin position="492"/>
        <end position="505"/>
    </location>
</feature>
<dbReference type="FunFam" id="3.30.160.60:FF:000446">
    <property type="entry name" value="Zinc finger protein"/>
    <property type="match status" value="1"/>
</dbReference>
<keyword evidence="5" id="KW-0862">Zinc</keyword>
<dbReference type="FunFam" id="3.30.160.60:FF:001397">
    <property type="entry name" value="Datilografo, isoform A"/>
    <property type="match status" value="1"/>
</dbReference>
<dbReference type="PROSITE" id="PS50157">
    <property type="entry name" value="ZINC_FINGER_C2H2_2"/>
    <property type="match status" value="9"/>
</dbReference>
<organism evidence="10 11">
    <name type="scientific">Callosobruchus maculatus</name>
    <name type="common">Southern cowpea weevil</name>
    <name type="synonym">Pulse bruchid</name>
    <dbReference type="NCBI Taxonomy" id="64391"/>
    <lineage>
        <taxon>Eukaryota</taxon>
        <taxon>Metazoa</taxon>
        <taxon>Ecdysozoa</taxon>
        <taxon>Arthropoda</taxon>
        <taxon>Hexapoda</taxon>
        <taxon>Insecta</taxon>
        <taxon>Pterygota</taxon>
        <taxon>Neoptera</taxon>
        <taxon>Endopterygota</taxon>
        <taxon>Coleoptera</taxon>
        <taxon>Polyphaga</taxon>
        <taxon>Cucujiformia</taxon>
        <taxon>Chrysomeloidea</taxon>
        <taxon>Chrysomelidae</taxon>
        <taxon>Bruchinae</taxon>
        <taxon>Bruchini</taxon>
        <taxon>Callosobruchus</taxon>
    </lineage>
</organism>
<dbReference type="FunFam" id="3.30.160.60:FF:000145">
    <property type="entry name" value="Zinc finger protein 574"/>
    <property type="match status" value="1"/>
</dbReference>
<keyword evidence="4 7" id="KW-0863">Zinc-finger</keyword>
<keyword evidence="3" id="KW-0677">Repeat</keyword>
<name>A0A653CFQ3_CALMS</name>
<dbReference type="GO" id="GO:0005634">
    <property type="term" value="C:nucleus"/>
    <property type="evidence" value="ECO:0007669"/>
    <property type="project" value="UniProtKB-SubCell"/>
</dbReference>
<dbReference type="PANTHER" id="PTHR24394">
    <property type="entry name" value="ZINC FINGER PROTEIN"/>
    <property type="match status" value="1"/>
</dbReference>
<reference evidence="10 11" key="1">
    <citation type="submission" date="2019-01" db="EMBL/GenBank/DDBJ databases">
        <authorList>
            <person name="Sayadi A."/>
        </authorList>
    </citation>
    <scope>NUCLEOTIDE SEQUENCE [LARGE SCALE GENOMIC DNA]</scope>
</reference>
<dbReference type="GO" id="GO:0000981">
    <property type="term" value="F:DNA-binding transcription factor activity, RNA polymerase II-specific"/>
    <property type="evidence" value="ECO:0007669"/>
    <property type="project" value="TreeGrafter"/>
</dbReference>
<dbReference type="OrthoDB" id="3437960at2759"/>
<feature type="region of interest" description="Disordered" evidence="8">
    <location>
        <begin position="36"/>
        <end position="65"/>
    </location>
</feature>
<comment type="subcellular location">
    <subcellularLocation>
        <location evidence="1">Nucleus</location>
    </subcellularLocation>
</comment>
<evidence type="ECO:0000256" key="4">
    <source>
        <dbReference type="ARBA" id="ARBA00022771"/>
    </source>
</evidence>
<feature type="domain" description="C2H2-type" evidence="9">
    <location>
        <begin position="209"/>
        <end position="236"/>
    </location>
</feature>
<evidence type="ECO:0000256" key="7">
    <source>
        <dbReference type="PROSITE-ProRule" id="PRU00042"/>
    </source>
</evidence>
<feature type="domain" description="C2H2-type" evidence="9">
    <location>
        <begin position="324"/>
        <end position="351"/>
    </location>
</feature>
<evidence type="ECO:0000256" key="1">
    <source>
        <dbReference type="ARBA" id="ARBA00004123"/>
    </source>
</evidence>
<dbReference type="GO" id="GO:0008270">
    <property type="term" value="F:zinc ion binding"/>
    <property type="evidence" value="ECO:0007669"/>
    <property type="project" value="UniProtKB-KW"/>
</dbReference>
<feature type="region of interest" description="Disordered" evidence="8">
    <location>
        <begin position="457"/>
        <end position="505"/>
    </location>
</feature>
<dbReference type="FunFam" id="3.30.160.60:FF:000624">
    <property type="entry name" value="zinc finger protein 697"/>
    <property type="match status" value="1"/>
</dbReference>
<dbReference type="SUPFAM" id="SSF57667">
    <property type="entry name" value="beta-beta-alpha zinc fingers"/>
    <property type="match status" value="4"/>
</dbReference>
<feature type="compositionally biased region" description="Basic and acidic residues" evidence="8">
    <location>
        <begin position="474"/>
        <end position="491"/>
    </location>
</feature>
<proteinExistence type="predicted"/>
<evidence type="ECO:0000256" key="3">
    <source>
        <dbReference type="ARBA" id="ARBA00022737"/>
    </source>
</evidence>
<dbReference type="Proteomes" id="UP000410492">
    <property type="component" value="Unassembled WGS sequence"/>
</dbReference>
<dbReference type="PROSITE" id="PS00028">
    <property type="entry name" value="ZINC_FINGER_C2H2_1"/>
    <property type="match status" value="8"/>
</dbReference>
<dbReference type="Pfam" id="PF00096">
    <property type="entry name" value="zf-C2H2"/>
    <property type="match status" value="6"/>
</dbReference>
<feature type="domain" description="C2H2-type" evidence="9">
    <location>
        <begin position="352"/>
        <end position="379"/>
    </location>
</feature>
<evidence type="ECO:0000256" key="2">
    <source>
        <dbReference type="ARBA" id="ARBA00022723"/>
    </source>
</evidence>
<dbReference type="Gene3D" id="3.30.160.60">
    <property type="entry name" value="Classic Zinc Finger"/>
    <property type="match status" value="7"/>
</dbReference>
<sequence length="564" mass="65231">MELISKFDEKDYFNDLKNEPKDYFEILPDDLKAESKDCLTHDSSSDDESLNGGAIQDAPSESEDFDPVIKSVRKSRRKALVPQKAVQLDITQKLSLENSSESSQDYADSLRFTCIQNLSLDLSFKNSQELDIDDVDFADDLFRDFAGDNIFKDLEEETGEPVDEEAIDNVKEEWRAQWGIKCNMCEQVFPFKVEFDKHYMSSYNLMPVYTCTFCNKSLEKYSTFRSHCYRHITEGRYKCPHCSKAFSLQSLLHVHIIAKHTKSKPFKCDECNRRFVTKPGLRIHMKKHKTETKEDYPCVECGKILHTRGGLTSHMNVHRLGRRFMCDVCGKTFTQKVNMQQHVKQHTGDKPFVCVKCGKSFAEKSHLMRHLSFHTEERPYKCEVCQKMYKTERCLKVHSLTHSTNRPFVCEFCNKGFLSSTKLKQHCNIHTGERPYKCKYCERTFTNYPNWLKHTRRRHRVDHKTGAELNTKPGMKDETSKTPESSDKTTDEIATSTQPETSSEIQETEDNLAKVEELLLQQGLFNFPLLDDKIGFNPPNDFISGTPNTSVGSLLPYFQTLPNS</sequence>
<dbReference type="FunFam" id="3.30.160.60:FF:004084">
    <property type="match status" value="1"/>
</dbReference>
<keyword evidence="2" id="KW-0479">Metal-binding</keyword>
<feature type="domain" description="C2H2-type" evidence="9">
    <location>
        <begin position="436"/>
        <end position="464"/>
    </location>
</feature>
<dbReference type="EMBL" id="CAACVG010007673">
    <property type="protein sequence ID" value="VEN46556.1"/>
    <property type="molecule type" value="Genomic_DNA"/>
</dbReference>
<dbReference type="InterPro" id="IPR036236">
    <property type="entry name" value="Znf_C2H2_sf"/>
</dbReference>
<dbReference type="AlphaFoldDB" id="A0A653CFQ3"/>
<dbReference type="SMART" id="SM00355">
    <property type="entry name" value="ZnF_C2H2"/>
    <property type="match status" value="10"/>
</dbReference>
<dbReference type="PANTHER" id="PTHR24394:SF29">
    <property type="entry name" value="MYONEURIN"/>
    <property type="match status" value="1"/>
</dbReference>
<feature type="domain" description="C2H2-type" evidence="9">
    <location>
        <begin position="237"/>
        <end position="265"/>
    </location>
</feature>